<dbReference type="SUPFAM" id="SSF55729">
    <property type="entry name" value="Acyl-CoA N-acyltransferases (Nat)"/>
    <property type="match status" value="1"/>
</dbReference>
<feature type="compositionally biased region" description="Polar residues" evidence="16">
    <location>
        <begin position="1640"/>
        <end position="1655"/>
    </location>
</feature>
<dbReference type="GO" id="GO:1990571">
    <property type="term" value="P:meiotic centromere clustering"/>
    <property type="evidence" value="ECO:0007669"/>
    <property type="project" value="UniProtKB-ARBA"/>
</dbReference>
<evidence type="ECO:0000256" key="6">
    <source>
        <dbReference type="ARBA" id="ARBA00022490"/>
    </source>
</evidence>
<evidence type="ECO:0000256" key="1">
    <source>
        <dbReference type="ARBA" id="ARBA00004300"/>
    </source>
</evidence>
<dbReference type="InterPro" id="IPR045110">
    <property type="entry name" value="XMAP215"/>
</dbReference>
<proteinExistence type="inferred from homology"/>
<keyword evidence="5" id="KW-0158">Chromosome</keyword>
<dbReference type="InterPro" id="IPR034085">
    <property type="entry name" value="TOG"/>
</dbReference>
<dbReference type="EMBL" id="SPOF01000004">
    <property type="protein sequence ID" value="TIB16401.1"/>
    <property type="molecule type" value="Genomic_DNA"/>
</dbReference>
<feature type="domain" description="Phospholipid/glycerol acyltransferase" evidence="18">
    <location>
        <begin position="2707"/>
        <end position="2926"/>
    </location>
</feature>
<keyword evidence="14" id="KW-0137">Centromere</keyword>
<feature type="compositionally biased region" description="Polar residues" evidence="16">
    <location>
        <begin position="2487"/>
        <end position="2498"/>
    </location>
</feature>
<evidence type="ECO:0000259" key="19">
    <source>
        <dbReference type="SMART" id="SM01349"/>
    </source>
</evidence>
<dbReference type="Gene3D" id="3.40.630.30">
    <property type="match status" value="1"/>
</dbReference>
<evidence type="ECO:0000256" key="12">
    <source>
        <dbReference type="ARBA" id="ARBA00023212"/>
    </source>
</evidence>
<feature type="compositionally biased region" description="Basic and acidic residues" evidence="16">
    <location>
        <begin position="2475"/>
        <end position="2486"/>
    </location>
</feature>
<dbReference type="FunFam" id="1.25.10.10:FF:000068">
    <property type="entry name" value="cytoskeleton-associated protein 5 isoform X1"/>
    <property type="match status" value="1"/>
</dbReference>
<evidence type="ECO:0000313" key="20">
    <source>
        <dbReference type="EMBL" id="TIB16401.1"/>
    </source>
</evidence>
<evidence type="ECO:0000313" key="21">
    <source>
        <dbReference type="Proteomes" id="UP000306954"/>
    </source>
</evidence>
<evidence type="ECO:0000256" key="17">
    <source>
        <dbReference type="SAM" id="Phobius"/>
    </source>
</evidence>
<organism evidence="20 21">
    <name type="scientific">Wallemia ichthyophaga</name>
    <dbReference type="NCBI Taxonomy" id="245174"/>
    <lineage>
        <taxon>Eukaryota</taxon>
        <taxon>Fungi</taxon>
        <taxon>Dikarya</taxon>
        <taxon>Basidiomycota</taxon>
        <taxon>Wallemiomycotina</taxon>
        <taxon>Wallemiomycetes</taxon>
        <taxon>Wallemiales</taxon>
        <taxon>Wallemiaceae</taxon>
        <taxon>Wallemia</taxon>
    </lineage>
</organism>
<evidence type="ECO:0000256" key="7">
    <source>
        <dbReference type="ARBA" id="ARBA00022618"/>
    </source>
</evidence>
<feature type="compositionally biased region" description="Low complexity" evidence="16">
    <location>
        <begin position="981"/>
        <end position="1018"/>
    </location>
</feature>
<evidence type="ECO:0000256" key="16">
    <source>
        <dbReference type="SAM" id="MobiDB-lite"/>
    </source>
</evidence>
<evidence type="ECO:0000256" key="3">
    <source>
        <dbReference type="ARBA" id="ARBA00004647"/>
    </source>
</evidence>
<dbReference type="GO" id="GO:1990498">
    <property type="term" value="C:mitotic spindle microtubule"/>
    <property type="evidence" value="ECO:0007669"/>
    <property type="project" value="UniProtKB-ARBA"/>
</dbReference>
<gene>
    <name evidence="20" type="ORF">E3P90_00542</name>
</gene>
<feature type="region of interest" description="Disordered" evidence="16">
    <location>
        <begin position="625"/>
        <end position="677"/>
    </location>
</feature>
<evidence type="ECO:0008006" key="22">
    <source>
        <dbReference type="Google" id="ProtNLM"/>
    </source>
</evidence>
<keyword evidence="17" id="KW-0472">Membrane</keyword>
<evidence type="ECO:0000256" key="2">
    <source>
        <dbReference type="ARBA" id="ARBA00004629"/>
    </source>
</evidence>
<feature type="domain" description="TOG" evidence="19">
    <location>
        <begin position="1031"/>
        <end position="1265"/>
    </location>
</feature>
<feature type="compositionally biased region" description="Low complexity" evidence="16">
    <location>
        <begin position="1272"/>
        <end position="1292"/>
    </location>
</feature>
<dbReference type="GO" id="GO:0000922">
    <property type="term" value="C:spindle pole"/>
    <property type="evidence" value="ECO:0007669"/>
    <property type="project" value="UniProtKB-SubCell"/>
</dbReference>
<feature type="compositionally biased region" description="Polar residues" evidence="16">
    <location>
        <begin position="3284"/>
        <end position="3295"/>
    </location>
</feature>
<keyword evidence="17" id="KW-0812">Transmembrane</keyword>
<feature type="domain" description="TOG" evidence="19">
    <location>
        <begin position="395"/>
        <end position="635"/>
    </location>
</feature>
<dbReference type="InterPro" id="IPR011989">
    <property type="entry name" value="ARM-like"/>
</dbReference>
<dbReference type="GO" id="GO:0099070">
    <property type="term" value="C:static microtubule bundle"/>
    <property type="evidence" value="ECO:0007669"/>
    <property type="project" value="UniProtKB-ARBA"/>
</dbReference>
<feature type="compositionally biased region" description="Pro residues" evidence="16">
    <location>
        <begin position="932"/>
        <end position="954"/>
    </location>
</feature>
<keyword evidence="12" id="KW-0206">Cytoskeleton</keyword>
<evidence type="ECO:0000256" key="9">
    <source>
        <dbReference type="ARBA" id="ARBA00022737"/>
    </source>
</evidence>
<evidence type="ECO:0000256" key="11">
    <source>
        <dbReference type="ARBA" id="ARBA00022838"/>
    </source>
</evidence>
<dbReference type="GO" id="GO:0000776">
    <property type="term" value="C:kinetochore"/>
    <property type="evidence" value="ECO:0007669"/>
    <property type="project" value="UniProtKB-KW"/>
</dbReference>
<feature type="region of interest" description="Disordered" evidence="16">
    <location>
        <begin position="1531"/>
        <end position="1676"/>
    </location>
</feature>
<dbReference type="Gene3D" id="3.40.50.1820">
    <property type="entry name" value="alpha/beta hydrolase"/>
    <property type="match status" value="1"/>
</dbReference>
<dbReference type="InterPro" id="IPR016181">
    <property type="entry name" value="Acyl_CoA_acyltransferase"/>
</dbReference>
<feature type="domain" description="TOG" evidence="19">
    <location>
        <begin position="1296"/>
        <end position="1532"/>
    </location>
</feature>
<dbReference type="Proteomes" id="UP000306954">
    <property type="component" value="Unassembled WGS sequence"/>
</dbReference>
<dbReference type="Pfam" id="PF00561">
    <property type="entry name" value="Abhydrolase_1"/>
    <property type="match status" value="1"/>
</dbReference>
<dbReference type="InterPro" id="IPR029058">
    <property type="entry name" value="AB_hydrolase_fold"/>
</dbReference>
<evidence type="ECO:0000256" key="15">
    <source>
        <dbReference type="ARBA" id="ARBA00025722"/>
    </source>
</evidence>
<evidence type="ECO:0000256" key="14">
    <source>
        <dbReference type="ARBA" id="ARBA00023328"/>
    </source>
</evidence>
<dbReference type="GO" id="GO:0016746">
    <property type="term" value="F:acyltransferase activity"/>
    <property type="evidence" value="ECO:0007669"/>
    <property type="project" value="InterPro"/>
</dbReference>
<dbReference type="GO" id="GO:0044732">
    <property type="term" value="C:mitotic spindle pole body"/>
    <property type="evidence" value="ECO:0007669"/>
    <property type="project" value="UniProtKB-ARBA"/>
</dbReference>
<dbReference type="GO" id="GO:0051010">
    <property type="term" value="F:microtubule plus-end binding"/>
    <property type="evidence" value="ECO:0007669"/>
    <property type="project" value="InterPro"/>
</dbReference>
<dbReference type="FunFam" id="1.25.10.10:FF:000050">
    <property type="entry name" value="Cytoskeleton-associated protein 5 isoform X1"/>
    <property type="match status" value="1"/>
</dbReference>
<dbReference type="Gene3D" id="1.25.10.10">
    <property type="entry name" value="Leucine-rich Repeat Variant"/>
    <property type="match status" value="5"/>
</dbReference>
<dbReference type="GO" id="GO:0051301">
    <property type="term" value="P:cell division"/>
    <property type="evidence" value="ECO:0007669"/>
    <property type="project" value="UniProtKB-KW"/>
</dbReference>
<dbReference type="GO" id="GO:0061863">
    <property type="term" value="F:microtubule plus end polymerase"/>
    <property type="evidence" value="ECO:0007669"/>
    <property type="project" value="InterPro"/>
</dbReference>
<dbReference type="SUPFAM" id="SSF69593">
    <property type="entry name" value="Glycerol-3-phosphate (1)-acyltransferase"/>
    <property type="match status" value="1"/>
</dbReference>
<feature type="compositionally biased region" description="Polar residues" evidence="16">
    <location>
        <begin position="1982"/>
        <end position="1991"/>
    </location>
</feature>
<dbReference type="InterPro" id="IPR024395">
    <property type="entry name" value="CLASP_N_dom"/>
</dbReference>
<evidence type="ECO:0000259" key="18">
    <source>
        <dbReference type="SMART" id="SM00563"/>
    </source>
</evidence>
<comment type="similarity">
    <text evidence="15">Belongs to the TOG/XMAP215 family.</text>
</comment>
<comment type="caution">
    <text evidence="20">The sequence shown here is derived from an EMBL/GenBank/DDBJ whole genome shotgun (WGS) entry which is preliminary data.</text>
</comment>
<dbReference type="Pfam" id="PF01553">
    <property type="entry name" value="Acyltransferase"/>
    <property type="match status" value="1"/>
</dbReference>
<evidence type="ECO:0000256" key="10">
    <source>
        <dbReference type="ARBA" id="ARBA00022776"/>
    </source>
</evidence>
<keyword evidence="8" id="KW-0493">Microtubule</keyword>
<evidence type="ECO:0000256" key="8">
    <source>
        <dbReference type="ARBA" id="ARBA00022701"/>
    </source>
</evidence>
<dbReference type="FunFam" id="1.25.10.10:FF:000019">
    <property type="entry name" value="Cytoskeleton-associated protein 5"/>
    <property type="match status" value="1"/>
</dbReference>
<keyword evidence="10" id="KW-0498">Mitosis</keyword>
<keyword evidence="6" id="KW-0963">Cytoplasm</keyword>
<dbReference type="InterPro" id="IPR000073">
    <property type="entry name" value="AB_hydrolase_1"/>
</dbReference>
<dbReference type="InterPro" id="IPR002123">
    <property type="entry name" value="Plipid/glycerol_acylTrfase"/>
</dbReference>
<keyword evidence="17" id="KW-1133">Transmembrane helix</keyword>
<dbReference type="GO" id="GO:0046785">
    <property type="term" value="P:microtubule polymerization"/>
    <property type="evidence" value="ECO:0007669"/>
    <property type="project" value="InterPro"/>
</dbReference>
<feature type="transmembrane region" description="Helical" evidence="17">
    <location>
        <begin position="3075"/>
        <end position="3096"/>
    </location>
</feature>
<dbReference type="GO" id="GO:0005881">
    <property type="term" value="C:cytoplasmic microtubule"/>
    <property type="evidence" value="ECO:0007669"/>
    <property type="project" value="UniProtKB-ARBA"/>
</dbReference>
<feature type="region of interest" description="Disordered" evidence="16">
    <location>
        <begin position="1259"/>
        <end position="1293"/>
    </location>
</feature>
<feature type="transmembrane region" description="Helical" evidence="17">
    <location>
        <begin position="3126"/>
        <end position="3147"/>
    </location>
</feature>
<dbReference type="GO" id="GO:0000022">
    <property type="term" value="P:mitotic spindle elongation"/>
    <property type="evidence" value="ECO:0007669"/>
    <property type="project" value="UniProtKB-ARBA"/>
</dbReference>
<reference evidence="20 21" key="1">
    <citation type="submission" date="2019-03" db="EMBL/GenBank/DDBJ databases">
        <title>Sequencing 23 genomes of Wallemia ichthyophaga.</title>
        <authorList>
            <person name="Gostincar C."/>
        </authorList>
    </citation>
    <scope>NUCLEOTIDE SEQUENCE [LARGE SCALE GENOMIC DNA]</scope>
    <source>
        <strain evidence="20 21">EXF-8621</strain>
    </source>
</reference>
<feature type="compositionally biased region" description="Low complexity" evidence="16">
    <location>
        <begin position="635"/>
        <end position="654"/>
    </location>
</feature>
<feature type="domain" description="TOG" evidence="19">
    <location>
        <begin position="678"/>
        <end position="913"/>
    </location>
</feature>
<feature type="compositionally biased region" description="Acidic residues" evidence="16">
    <location>
        <begin position="655"/>
        <end position="669"/>
    </location>
</feature>
<sequence>MDALVKDAFSQNFIPSAWLPGGHLQTIFATLLDTTQIDSVEYRRHTLSLKDGGSLSLDIHNPGKLNVVVFCHGLTGGSHESYIRSLIAQLSANTTSVVMNFRGCANTSVDSPLFYSGGQTNDLRCAMLYLSNTYPSAQFIGVGFSLGANVLTKFVGEEGDRCPFKAAIALGNPWDLVKSSEQLESTFLGHYLYNRAMGNNLKNILRKHSHAIKNTHPQELAHLDALRWPTVKDFDNTITRKLGGHPPHFPFPSAEAFYAYASSSAFLHNVKIPLLGVNAEDDPIVMPEAWPEPAEECKSSPSNLYKCKANPNVHIYHTKHGGHLAWFGGGHPLSTFRKGPKYTDAYPPPRRWISKPIARIVDELFSDAFPAAPGRHIKPVKSTNSDIEWETDDQEDGQPPPEEDFSQIALTERVKHASWKARLSAYAELIDQFKKSASDDDPVLKPWLSSPDTLSKFVTDSNAAAQDKGIEALTELLKQSGQNAASLSGELCKPTIEKAFNASRPATKVKAIELCLSFVEVDGTADTVIANVIDSLAAKQPKLVATCVTALKELVSQFGFKPITNTKPLLKSLTRIFAHSDKNVRSEGTLLAQSIYTYLGQSLFPLLEELKPVQVKELKESFENLESDGKGAGSGKASRLTRQAQAEAEAAQAGGEEEGVAESNQDDGAMDLGFDPNEDIPPVDVIKTLNPEFYTLIESKKWQERKEVIDQLLETLNKAPKIEASSDYSDLINALARRISELNINVVIGAAQALEKLGRGLPSSTFAGFKNTISKPLFERLKERKATVADALGGALDAIFAATSFSDFMDDITTYAKHKNPQVKQGTLQFLVRALKSTKAPPTQSEQKDIGAVCTATLEDSFEPVRAASAESLGTLMKIVGERAMNPIVESLDGQRKGKVMEFYEKAEVKAKPGFKPKAAAVSAPALKAAPPKQPAAAPPRKPAAAPAKPPTPQSDPINGFDESAQPPKPPSPVKPPTRAPPSRLLNKKPAVASAPAPAAAKAAPASAPAASASKPKSTGGVAPSEQPKLSMSAEDAEAKAAELIPEKLVSQLSDSNWKERLQGIEDLHKWCIDEENHQQLSCEVLFRFLSKKPGWAEKNFQVSAKQFSLLGVLADTSESFNRACASLAVGPLVEKIGDMKLKKPAGDTLIIFSEKTSHQFVLSQGYEAISKIKAPKAQADAMLFVQQLLNEFGIAGLALKDLIEFLKTGLKSANAMVRTNATKTLVTLKLFVGSDIRGFLDDLNPQLLTTIDSEFAKVEGQEPPEPSRSCADAAKPPAGGAPKDGAAAGGDAMDDLFPRQNLDKLIPSGTVASSKSDAWKTRKEALEGLFAVLEVKQNSRLQPNMNADLVGALKGRLGDQNKIVQGLALNIIQKIALAMGKPFEKYVKAFVAGVAGIASDQKANVRASAIATLDAMATACEGVDSLVSSLAIALESSNPTLRSNVLEWLNLFMGEKIPPTGSTDLAPLASPIVSSLEDRNGDVRKNAQALLPHIIASAGYGFVESKTEKLKPAAKNTVLPILQGARGAAKPAPAAAAPSKPAQVEPAPASSRPKVPSAVRPPPASGTPVKAKPTFTAPHAPTAGTPIARPTGLRSRFGALSKSTAAPAYDEEESASGMKARIPSKKPSSGSIASTSSAQTPSSDTSYPFNSSDLMSKRQRAVKDGSSRFTLGGEGGVRPEQIDYMEHQTQPFLSARLHSLLFSTDRHAESDYLSGLAVINDAVQEALGDIDKFGLGVDKSRQYILANVDIILKYVTLRLFDNNTSIILRTLEVIELTLRVLDEVNAQLTDYEANAFLPSLIIKSGDNKEPVRVRIRAILKLLGRSYPPSKVFGHLLDHGTTCKNSRARSESIDELGSIINRHGMGVLSSGKALRTIGASLSDRDSAVRNSVLNTLVEVYKIVGEQVWSMVGELQPKEFSMLEERLKRQPERGTSVTGKPAPGSRIAQRPSSAHSRISQPNTLRSESPSRPESRSSAGVYSRTVNRSQSPAVESPRKSIPTSKIGAGTRGIRPPSQLGRTSALPQPSFGLPQPSSSSSSSGQVGKEAPSRPTSLSSNKSAQSIQSSNQPPADPIAGILSNEPERSVDSLKVIQRKLESPSDELVRQADRLVTNITTQMFNTFETLREEMVPNVFRLAKHLIQTLNATVDSPTIAATLSSDSIRLLLEELTTRLLQTAESSSLKDLSRFINMLLLRLFTHGDLTAIFSALFDLLSAATINLHNLKVRNESAEAKLPELVLKCVWKTARNVKDDLEAARLDPSVLLYTLEQFLQKIPPAEWRSRASDEIALGDMPLRTVKTIIQSLVAVYDDKVYEKLDLVSNPEDSIVYTYLYRLLNRGPPSAVEGGMGLGIKNVPQVSSTANNFRDSQISVEDYGVNERLRKIFDKISESTTNKEGITDLYVFQKEHPEKQARIDKQLGDLGDVFNSYIKRVWRRLSMEEEERASVTSPAPPKTTAVSPSPAAPRSRSSMSSAQNERRTSLDEKSLNRISTLFGSKPQSLYAPGEGEAGAGESEVEMEAETPTVFSQTEGVIRCAALTARPVIGKEPKGRGQEELQDAIKVRESAFVEEYGYSKEELVLYPLDNQALQILATDYSGTPVGSCRFTPLPQDLDNLPPSSTLNPQTENSARELFKDSQGGRFWWLAVSPAGRGRGVAGGLIKYCEEYTAEMLDGYNLATKLWRTIIYIFFREVVSRGIYNIPPQPTPVIFVAGPHHNQFLDGIILCSEVLRASNRKLSFLVASKSMHRFFIGDMARAMESIPVKRAADAAKSGIGSIYMSHSAPTTHIFGIGTQFTRQLSPNMSIALPSSLGGASAEVVDILNDSHLILKKDLSKPQAISALKAINPTTTTQAIKYKVMPHIDQHSMYKAVYDRLEDGGCIGIFPEGGSHDKTDLLPLKAGVSIMALGAMSKNPNLEVKIVPVGMSYFNAHKFRSRAVIEFGTPRTVPRDLVHLFSKGGSDKRLACSSLLNIIYDGLKTVTVRAPDYETLMLIQAGRRLYSPPGYHPPLGEVVELNRRLIAGYLDYKDEPKIQQLKAKVLRYNRRLKDLGIRDHQVDSAARSPLKSATLLFYRIELLMVWGALALPGAVLHLPVFFVAKSISKAKAKEALAASTVKVKARDVIGTWKVLVSLALIPLLYCFYITSATLAARRYGESWQLSSSTITWTPLWTLALLPCLGMSALKFGEVGMDIYKSLPPLFLSLIPGNENEIQKLKSTRASLSKELNDIIEEYGPKQIENFESKRVVAKEQPSLISSEQQSNLSTFQWLDEMLFGWSASKKAGEESQPVSRSDESGGSTPAVGEEGDFDAVVSFLETAKSK</sequence>
<keyword evidence="9" id="KW-0677">Repeat</keyword>
<dbReference type="SMART" id="SM01349">
    <property type="entry name" value="TOG"/>
    <property type="match status" value="5"/>
</dbReference>
<dbReference type="SUPFAM" id="SSF48371">
    <property type="entry name" value="ARM repeat"/>
    <property type="match status" value="2"/>
</dbReference>
<feature type="domain" description="TOG" evidence="19">
    <location>
        <begin position="1684"/>
        <end position="1935"/>
    </location>
</feature>
<dbReference type="SMART" id="SM00563">
    <property type="entry name" value="PlsC"/>
    <property type="match status" value="1"/>
</dbReference>
<evidence type="ECO:0000256" key="4">
    <source>
        <dbReference type="ARBA" id="ARBA00009549"/>
    </source>
</evidence>
<evidence type="ECO:0000256" key="5">
    <source>
        <dbReference type="ARBA" id="ARBA00022454"/>
    </source>
</evidence>
<keyword evidence="13" id="KW-0131">Cell cycle</keyword>
<keyword evidence="11" id="KW-0995">Kinetochore</keyword>
<dbReference type="InterPro" id="IPR048491">
    <property type="entry name" value="XMAP215_CLASP_TOG"/>
</dbReference>
<dbReference type="PANTHER" id="PTHR12609">
    <property type="entry name" value="MICROTUBULE ASSOCIATED PROTEIN XMAP215"/>
    <property type="match status" value="1"/>
</dbReference>
<comment type="similarity">
    <text evidence="4">Belongs to the CLASP family.</text>
</comment>
<feature type="region of interest" description="Disordered" evidence="16">
    <location>
        <begin position="3277"/>
        <end position="3304"/>
    </location>
</feature>
<feature type="region of interest" description="Disordered" evidence="16">
    <location>
        <begin position="1926"/>
        <end position="2082"/>
    </location>
</feature>
<feature type="region of interest" description="Disordered" evidence="16">
    <location>
        <begin position="376"/>
        <end position="403"/>
    </location>
</feature>
<feature type="compositionally biased region" description="Low complexity" evidence="16">
    <location>
        <begin position="1531"/>
        <end position="1543"/>
    </location>
</feature>
<keyword evidence="7" id="KW-0132">Cell division</keyword>
<name>A0A4T0I8V0_WALIC</name>
<protein>
    <recommendedName>
        <fullName evidence="22">Cytoskeleton-associated protein 5</fullName>
    </recommendedName>
</protein>
<dbReference type="Pfam" id="PF12348">
    <property type="entry name" value="CLASP_N"/>
    <property type="match status" value="1"/>
</dbReference>
<dbReference type="GO" id="GO:0030951">
    <property type="term" value="P:establishment or maintenance of microtubule cytoskeleton polarity"/>
    <property type="evidence" value="ECO:0007669"/>
    <property type="project" value="InterPro"/>
</dbReference>
<feature type="compositionally biased region" description="Pro residues" evidence="16">
    <location>
        <begin position="967"/>
        <end position="980"/>
    </location>
</feature>
<evidence type="ECO:0000256" key="13">
    <source>
        <dbReference type="ARBA" id="ARBA00023306"/>
    </source>
</evidence>
<dbReference type="InterPro" id="IPR016024">
    <property type="entry name" value="ARM-type_fold"/>
</dbReference>
<feature type="compositionally biased region" description="Low complexity" evidence="16">
    <location>
        <begin position="2445"/>
        <end position="2473"/>
    </location>
</feature>
<dbReference type="Pfam" id="PF21041">
    <property type="entry name" value="XMAP215_CLASP_TOG"/>
    <property type="match status" value="2"/>
</dbReference>
<feature type="compositionally biased region" description="Low complexity" evidence="16">
    <location>
        <begin position="2053"/>
        <end position="2068"/>
    </location>
</feature>
<feature type="compositionally biased region" description="Polar residues" evidence="16">
    <location>
        <begin position="1949"/>
        <end position="1963"/>
    </location>
</feature>
<feature type="region of interest" description="Disordered" evidence="16">
    <location>
        <begin position="2440"/>
        <end position="2516"/>
    </location>
</feature>
<comment type="subcellular location">
    <subcellularLocation>
        <location evidence="2">Chromosome</location>
        <location evidence="2">Centromere</location>
        <location evidence="2">Kinetochore</location>
    </subcellularLocation>
    <subcellularLocation>
        <location evidence="1">Cytoplasm</location>
        <location evidence="1">Cytoskeleton</location>
        <location evidence="1">Microtubule organizing center</location>
        <location evidence="1">Centrosome</location>
    </subcellularLocation>
    <subcellularLocation>
        <location evidence="3">Cytoplasm</location>
        <location evidence="3">Cytoskeleton</location>
        <location evidence="3">Spindle pole</location>
    </subcellularLocation>
</comment>
<dbReference type="SUPFAM" id="SSF53474">
    <property type="entry name" value="alpha/beta-Hydrolases"/>
    <property type="match status" value="1"/>
</dbReference>
<feature type="compositionally biased region" description="Low complexity" evidence="16">
    <location>
        <begin position="1626"/>
        <end position="1639"/>
    </location>
</feature>
<feature type="compositionally biased region" description="Low complexity" evidence="16">
    <location>
        <begin position="2023"/>
        <end position="2042"/>
    </location>
</feature>
<feature type="transmembrane region" description="Helical" evidence="17">
    <location>
        <begin position="3167"/>
        <end position="3184"/>
    </location>
</feature>
<feature type="compositionally biased region" description="Acidic residues" evidence="16">
    <location>
        <begin position="387"/>
        <end position="403"/>
    </location>
</feature>
<dbReference type="GO" id="GO:0051315">
    <property type="term" value="P:attachment of mitotic spindle microtubules to kinetochore"/>
    <property type="evidence" value="ECO:0007669"/>
    <property type="project" value="UniProtKB-ARBA"/>
</dbReference>
<feature type="region of interest" description="Disordered" evidence="16">
    <location>
        <begin position="923"/>
        <end position="1037"/>
    </location>
</feature>
<accession>A0A4T0I8V0</accession>